<dbReference type="Pfam" id="PF05916">
    <property type="entry name" value="Sld5"/>
    <property type="match status" value="1"/>
</dbReference>
<keyword evidence="10" id="KW-1185">Reference proteome</keyword>
<evidence type="ECO:0000259" key="8">
    <source>
        <dbReference type="Pfam" id="PF16922"/>
    </source>
</evidence>
<feature type="domain" description="DNA replication complex GINS protein SLD5 C-terminal" evidence="8">
    <location>
        <begin position="166"/>
        <end position="223"/>
    </location>
</feature>
<dbReference type="CDD" id="cd11711">
    <property type="entry name" value="GINS_A_Sld5"/>
    <property type="match status" value="1"/>
</dbReference>
<dbReference type="GO" id="GO:0006261">
    <property type="term" value="P:DNA-templated DNA replication"/>
    <property type="evidence" value="ECO:0007669"/>
    <property type="project" value="InterPro"/>
</dbReference>
<evidence type="ECO:0000256" key="5">
    <source>
        <dbReference type="ARBA" id="ARBA00023242"/>
    </source>
</evidence>
<reference evidence="9 10" key="1">
    <citation type="journal article" date="2023" name="Insect Mol. Biol.">
        <title>Genome sequencing provides insights into the evolution of gene families encoding plant cell wall-degrading enzymes in longhorned beetles.</title>
        <authorList>
            <person name="Shin N.R."/>
            <person name="Okamura Y."/>
            <person name="Kirsch R."/>
            <person name="Pauchet Y."/>
        </authorList>
    </citation>
    <scope>NUCLEOTIDE SEQUENCE [LARGE SCALE GENOMIC DNA]</scope>
    <source>
        <strain evidence="9">EAD_L_NR</strain>
    </source>
</reference>
<dbReference type="Proteomes" id="UP001159042">
    <property type="component" value="Unassembled WGS sequence"/>
</dbReference>
<feature type="domain" description="GINS subunit" evidence="7">
    <location>
        <begin position="78"/>
        <end position="149"/>
    </location>
</feature>
<evidence type="ECO:0000259" key="7">
    <source>
        <dbReference type="Pfam" id="PF05916"/>
    </source>
</evidence>
<dbReference type="InterPro" id="IPR021151">
    <property type="entry name" value="GINS_A"/>
</dbReference>
<dbReference type="CDD" id="cd21692">
    <property type="entry name" value="GINS_B_Sld5"/>
    <property type="match status" value="1"/>
</dbReference>
<sequence length="223" mass="25909">MNIDIDINFSDNLEASVDEDDEIQLTPAEAIALMEEAWINEKFAPEILPHKLELVECLLGQISYMEDNLRSLNSTDFKKIIHQLEVDRLRFLISSYLRTRLEKIETYVMPILDEENERIQQGVELYLTKQELKFAKDFAEDLQHHFDNITTTRLPREEWNQECVKPNIHSFVFLKSKEEVEGIVIDDGNDEDGDLVDLNRGSQMIISYKSVANLVKNGDVHLI</sequence>
<dbReference type="GO" id="GO:0000811">
    <property type="term" value="C:GINS complex"/>
    <property type="evidence" value="ECO:0007669"/>
    <property type="project" value="UniProtKB-UniRule"/>
</dbReference>
<accession>A0AAV8VC14</accession>
<organism evidence="9 10">
    <name type="scientific">Exocentrus adspersus</name>
    <dbReference type="NCBI Taxonomy" id="1586481"/>
    <lineage>
        <taxon>Eukaryota</taxon>
        <taxon>Metazoa</taxon>
        <taxon>Ecdysozoa</taxon>
        <taxon>Arthropoda</taxon>
        <taxon>Hexapoda</taxon>
        <taxon>Insecta</taxon>
        <taxon>Pterygota</taxon>
        <taxon>Neoptera</taxon>
        <taxon>Endopterygota</taxon>
        <taxon>Coleoptera</taxon>
        <taxon>Polyphaga</taxon>
        <taxon>Cucujiformia</taxon>
        <taxon>Chrysomeloidea</taxon>
        <taxon>Cerambycidae</taxon>
        <taxon>Lamiinae</taxon>
        <taxon>Acanthocinini</taxon>
        <taxon>Exocentrus</taxon>
    </lineage>
</organism>
<evidence type="ECO:0000256" key="6">
    <source>
        <dbReference type="PIRNR" id="PIRNR007764"/>
    </source>
</evidence>
<evidence type="ECO:0000256" key="1">
    <source>
        <dbReference type="ARBA" id="ARBA00004123"/>
    </source>
</evidence>
<dbReference type="InterPro" id="IPR038749">
    <property type="entry name" value="Sld5_GINS_A"/>
</dbReference>
<keyword evidence="5 6" id="KW-0539">Nucleus</keyword>
<dbReference type="EMBL" id="JANEYG010000164">
    <property type="protein sequence ID" value="KAJ8911739.1"/>
    <property type="molecule type" value="Genomic_DNA"/>
</dbReference>
<evidence type="ECO:0000256" key="4">
    <source>
        <dbReference type="ARBA" id="ARBA00022705"/>
    </source>
</evidence>
<dbReference type="GO" id="GO:0000727">
    <property type="term" value="P:double-strand break repair via break-induced replication"/>
    <property type="evidence" value="ECO:0007669"/>
    <property type="project" value="TreeGrafter"/>
</dbReference>
<dbReference type="SUPFAM" id="SSF158573">
    <property type="entry name" value="GINS helical bundle-like"/>
    <property type="match status" value="1"/>
</dbReference>
<dbReference type="Pfam" id="PF16922">
    <property type="entry name" value="SLD5_C"/>
    <property type="match status" value="1"/>
</dbReference>
<gene>
    <name evidence="9" type="ORF">NQ315_003639</name>
</gene>
<evidence type="ECO:0000256" key="3">
    <source>
        <dbReference type="ARBA" id="ARBA00014804"/>
    </source>
</evidence>
<dbReference type="InterPro" id="IPR036224">
    <property type="entry name" value="GINS_bundle-like_dom_sf"/>
</dbReference>
<dbReference type="PANTHER" id="PTHR21206:SF0">
    <property type="entry name" value="DNA REPLICATION COMPLEX GINS PROTEIN SLD5"/>
    <property type="match status" value="1"/>
</dbReference>
<dbReference type="InterPro" id="IPR031633">
    <property type="entry name" value="SLD5_C"/>
</dbReference>
<comment type="subcellular location">
    <subcellularLocation>
        <location evidence="1 6">Nucleus</location>
    </subcellularLocation>
</comment>
<comment type="function">
    <text evidence="6">The GINS complex plays an essential role in the initiation of DNA replication.</text>
</comment>
<protein>
    <recommendedName>
        <fullName evidence="3 6">DNA replication complex GINS protein SLD5</fullName>
    </recommendedName>
</protein>
<dbReference type="PIRSF" id="PIRSF007764">
    <property type="entry name" value="Sld5"/>
    <property type="match status" value="1"/>
</dbReference>
<proteinExistence type="inferred from homology"/>
<dbReference type="InterPro" id="IPR008591">
    <property type="entry name" value="GINS_Sld5"/>
</dbReference>
<evidence type="ECO:0000256" key="2">
    <source>
        <dbReference type="ARBA" id="ARBA00008187"/>
    </source>
</evidence>
<comment type="caution">
    <text evidence="9">The sequence shown here is derived from an EMBL/GenBank/DDBJ whole genome shotgun (WGS) entry which is preliminary data.</text>
</comment>
<dbReference type="Gene3D" id="3.40.5.60">
    <property type="match status" value="1"/>
</dbReference>
<dbReference type="PANTHER" id="PTHR21206">
    <property type="entry name" value="SLD5 PROTEIN"/>
    <property type="match status" value="1"/>
</dbReference>
<dbReference type="SUPFAM" id="SSF160059">
    <property type="entry name" value="PriA/YqbF domain"/>
    <property type="match status" value="1"/>
</dbReference>
<evidence type="ECO:0000313" key="10">
    <source>
        <dbReference type="Proteomes" id="UP001159042"/>
    </source>
</evidence>
<keyword evidence="4 6" id="KW-0235">DNA replication</keyword>
<dbReference type="FunFam" id="3.40.5.60:FF:000001">
    <property type="entry name" value="DNA replication complex GINS protein SLD5"/>
    <property type="match status" value="1"/>
</dbReference>
<dbReference type="AlphaFoldDB" id="A0AAV8VC14"/>
<dbReference type="Gene3D" id="1.20.58.1030">
    <property type="match status" value="1"/>
</dbReference>
<comment type="similarity">
    <text evidence="2 6">Belongs to the GINS4/SLD5 family.</text>
</comment>
<evidence type="ECO:0000313" key="9">
    <source>
        <dbReference type="EMBL" id="KAJ8911739.1"/>
    </source>
</evidence>
<name>A0AAV8VC14_9CUCU</name>